<reference evidence="4" key="1">
    <citation type="journal article" date="2019" name="Int. J. Syst. Evol. Microbiol.">
        <title>The Global Catalogue of Microorganisms (GCM) 10K type strain sequencing project: providing services to taxonomists for standard genome sequencing and annotation.</title>
        <authorList>
            <consortium name="The Broad Institute Genomics Platform"/>
            <consortium name="The Broad Institute Genome Sequencing Center for Infectious Disease"/>
            <person name="Wu L."/>
            <person name="Ma J."/>
        </authorList>
    </citation>
    <scope>NUCLEOTIDE SEQUENCE [LARGE SCALE GENOMIC DNA]</scope>
    <source>
        <strain evidence="4">KCTC 52094</strain>
    </source>
</reference>
<proteinExistence type="predicted"/>
<keyword evidence="1 2" id="KW-0732">Signal</keyword>
<dbReference type="Gene3D" id="3.40.190.10">
    <property type="entry name" value="Periplasmic binding protein-like II"/>
    <property type="match status" value="1"/>
</dbReference>
<evidence type="ECO:0000256" key="2">
    <source>
        <dbReference type="SAM" id="SignalP"/>
    </source>
</evidence>
<dbReference type="Pfam" id="PF03480">
    <property type="entry name" value="DctP"/>
    <property type="match status" value="1"/>
</dbReference>
<dbReference type="Proteomes" id="UP001595593">
    <property type="component" value="Unassembled WGS sequence"/>
</dbReference>
<dbReference type="Gene3D" id="3.40.190.170">
    <property type="entry name" value="Bacterial extracellular solute-binding protein, family 7"/>
    <property type="match status" value="1"/>
</dbReference>
<dbReference type="RefSeq" id="WP_379595547.1">
    <property type="nucleotide sequence ID" value="NZ_JBHRTN010000008.1"/>
</dbReference>
<evidence type="ECO:0000256" key="1">
    <source>
        <dbReference type="ARBA" id="ARBA00022729"/>
    </source>
</evidence>
<sequence>MNRRALLGAAATAAPATLLAAPAIAQSAPEIRWRLTSSFPRNLDILYGTPEMIARRVAAITDNRFQIRVFPAGEIVGGLQALDAVQAGTVECAHSASYYYTGKDPSFSFFTALPFGLNSRMYNGWYRHGGGAALAAELFAGYNTVAIPAGDTGAQMGGWFRKEVRTVADLQGLKFRIAGLAGQVFAKMGAVPTQVAAADIYPSLERGTLDAVEFVGPYDDEKLGFARVAPNYYFPGFWEPGARLQFMANRDAWNALPTAYKAAIEAACAEAEIDMTARYDAGNPQALRRLIAAGAQLRPWSREILSAGWKAAHELYDEIGARNERFKAIWDSYRRFREDEFAWFRVAENSYDNFAFTAAQTVK</sequence>
<accession>A0ABV7G1S8</accession>
<gene>
    <name evidence="3" type="ORF">ACFOD4_08410</name>
</gene>
<dbReference type="EMBL" id="JBHRTN010000008">
    <property type="protein sequence ID" value="MFC3125080.1"/>
    <property type="molecule type" value="Genomic_DNA"/>
</dbReference>
<feature type="signal peptide" evidence="2">
    <location>
        <begin position="1"/>
        <end position="20"/>
    </location>
</feature>
<organism evidence="3 4">
    <name type="scientific">Teichococcus globiformis</name>
    <dbReference type="NCBI Taxonomy" id="2307229"/>
    <lineage>
        <taxon>Bacteria</taxon>
        <taxon>Pseudomonadati</taxon>
        <taxon>Pseudomonadota</taxon>
        <taxon>Alphaproteobacteria</taxon>
        <taxon>Acetobacterales</taxon>
        <taxon>Roseomonadaceae</taxon>
        <taxon>Roseomonas</taxon>
    </lineage>
</organism>
<evidence type="ECO:0000313" key="4">
    <source>
        <dbReference type="Proteomes" id="UP001595593"/>
    </source>
</evidence>
<dbReference type="NCBIfam" id="NF037995">
    <property type="entry name" value="TRAP_S1"/>
    <property type="match status" value="1"/>
</dbReference>
<dbReference type="PANTHER" id="PTHR33376:SF5">
    <property type="entry name" value="EXTRACYTOPLASMIC SOLUTE RECEPTOR PROTEIN"/>
    <property type="match status" value="1"/>
</dbReference>
<evidence type="ECO:0000313" key="3">
    <source>
        <dbReference type="EMBL" id="MFC3125080.1"/>
    </source>
</evidence>
<protein>
    <submittedName>
        <fullName evidence="3">TRAP transporter substrate-binding protein</fullName>
    </submittedName>
</protein>
<keyword evidence="4" id="KW-1185">Reference proteome</keyword>
<feature type="chain" id="PRO_5046319884" evidence="2">
    <location>
        <begin position="21"/>
        <end position="363"/>
    </location>
</feature>
<dbReference type="InterPro" id="IPR018389">
    <property type="entry name" value="DctP_fam"/>
</dbReference>
<dbReference type="PIRSF" id="PIRSF039026">
    <property type="entry name" value="SiaP"/>
    <property type="match status" value="1"/>
</dbReference>
<dbReference type="InterPro" id="IPR038404">
    <property type="entry name" value="TRAP_DctP_sf"/>
</dbReference>
<dbReference type="InterPro" id="IPR026289">
    <property type="entry name" value="SBP_TakP-like"/>
</dbReference>
<name>A0ABV7G1S8_9PROT</name>
<dbReference type="PANTHER" id="PTHR33376">
    <property type="match status" value="1"/>
</dbReference>
<comment type="caution">
    <text evidence="3">The sequence shown here is derived from an EMBL/GenBank/DDBJ whole genome shotgun (WGS) entry which is preliminary data.</text>
</comment>